<dbReference type="InterPro" id="IPR013783">
    <property type="entry name" value="Ig-like_fold"/>
</dbReference>
<dbReference type="SUPFAM" id="SSF49265">
    <property type="entry name" value="Fibronectin type III"/>
    <property type="match status" value="1"/>
</dbReference>
<dbReference type="InterPro" id="IPR036116">
    <property type="entry name" value="FN3_sf"/>
</dbReference>
<evidence type="ECO:0000259" key="1">
    <source>
        <dbReference type="PROSITE" id="PS50853"/>
    </source>
</evidence>
<feature type="domain" description="Fibronectin type-III" evidence="1">
    <location>
        <begin position="113"/>
        <end position="203"/>
    </location>
</feature>
<evidence type="ECO:0000313" key="2">
    <source>
        <dbReference type="EMBL" id="VFJ56784.1"/>
    </source>
</evidence>
<dbReference type="EMBL" id="CAADEZ010000175">
    <property type="protein sequence ID" value="VFJ56784.1"/>
    <property type="molecule type" value="Genomic_DNA"/>
</dbReference>
<sequence>MATFPVEEGKIFALAQEMSGGLKANPDMYPAPPVDALALDDAMTVYTAAKDAAVAAQSIAEQSTATKQAAVRALADKVKINLRYAEMTVGFDDAKLKAIGWGGRRERTPLTEPGQALHVVGAEQGEDWIKLVWEKPVTGGKATGYKVLYREWGGDGEWKTGGTTSIPEITLTGQERGKDLEYVVVSMNRAGDGPESNVVRAVL</sequence>
<dbReference type="AlphaFoldDB" id="A0A450SS33"/>
<dbReference type="Gene3D" id="2.60.40.10">
    <property type="entry name" value="Immunoglobulins"/>
    <property type="match status" value="1"/>
</dbReference>
<accession>A0A450SS33</accession>
<evidence type="ECO:0000313" key="3">
    <source>
        <dbReference type="EMBL" id="VFJ56887.1"/>
    </source>
</evidence>
<reference evidence="3" key="1">
    <citation type="submission" date="2019-02" db="EMBL/GenBank/DDBJ databases">
        <authorList>
            <person name="Gruber-Vodicka R. H."/>
            <person name="Seah K. B. B."/>
        </authorList>
    </citation>
    <scope>NUCLEOTIDE SEQUENCE</scope>
    <source>
        <strain evidence="2">BECK_BZ163</strain>
        <strain evidence="4">BECK_BZ164</strain>
        <strain evidence="3">BECK_BZ165</strain>
    </source>
</reference>
<dbReference type="EMBL" id="CAADFL010000186">
    <property type="protein sequence ID" value="VFK11500.1"/>
    <property type="molecule type" value="Genomic_DNA"/>
</dbReference>
<dbReference type="CDD" id="cd00063">
    <property type="entry name" value="FN3"/>
    <property type="match status" value="1"/>
</dbReference>
<dbReference type="PROSITE" id="PS50853">
    <property type="entry name" value="FN3"/>
    <property type="match status" value="1"/>
</dbReference>
<organism evidence="3">
    <name type="scientific">Candidatus Kentrum sp. FM</name>
    <dbReference type="NCBI Taxonomy" id="2126340"/>
    <lineage>
        <taxon>Bacteria</taxon>
        <taxon>Pseudomonadati</taxon>
        <taxon>Pseudomonadota</taxon>
        <taxon>Gammaproteobacteria</taxon>
        <taxon>Candidatus Kentrum</taxon>
    </lineage>
</organism>
<dbReference type="InterPro" id="IPR003961">
    <property type="entry name" value="FN3_dom"/>
</dbReference>
<dbReference type="EMBL" id="CAADFA010000187">
    <property type="protein sequence ID" value="VFJ56887.1"/>
    <property type="molecule type" value="Genomic_DNA"/>
</dbReference>
<gene>
    <name evidence="2" type="ORF">BECKFM1743A_GA0114220_101753</name>
    <name evidence="4" type="ORF">BECKFM1743B_GA0114221_101865</name>
    <name evidence="3" type="ORF">BECKFM1743C_GA0114222_101875</name>
</gene>
<evidence type="ECO:0000313" key="4">
    <source>
        <dbReference type="EMBL" id="VFK11500.1"/>
    </source>
</evidence>
<protein>
    <recommendedName>
        <fullName evidence="1">Fibronectin type-III domain-containing protein</fullName>
    </recommendedName>
</protein>
<proteinExistence type="predicted"/>
<dbReference type="Pfam" id="PF00041">
    <property type="entry name" value="fn3"/>
    <property type="match status" value="1"/>
</dbReference>
<name>A0A450SS33_9GAMM</name>